<keyword evidence="9" id="KW-0449">Lipoprotein</keyword>
<evidence type="ECO:0000256" key="4">
    <source>
        <dbReference type="ARBA" id="ARBA00022723"/>
    </source>
</evidence>
<dbReference type="SMART" id="SM00325">
    <property type="entry name" value="RhoGEF"/>
    <property type="match status" value="1"/>
</dbReference>
<evidence type="ECO:0000256" key="3">
    <source>
        <dbReference type="ARBA" id="ARBA00022658"/>
    </source>
</evidence>
<dbReference type="SUPFAM" id="SSF47576">
    <property type="entry name" value="Calponin-homology domain, CH-domain"/>
    <property type="match status" value="1"/>
</dbReference>
<dbReference type="GO" id="GO:0016477">
    <property type="term" value="P:cell migration"/>
    <property type="evidence" value="ECO:0007669"/>
    <property type="project" value="TreeGrafter"/>
</dbReference>
<dbReference type="InterPro" id="IPR055251">
    <property type="entry name" value="SOS1_NGEF_PH"/>
</dbReference>
<dbReference type="PANTHER" id="PTHR45818:SF2">
    <property type="entry name" value="PROTO-ONCOGENE VAV"/>
    <property type="match status" value="1"/>
</dbReference>
<keyword evidence="1 11" id="KW-0728">SH3 domain</keyword>
<feature type="domain" description="SH2" evidence="12">
    <location>
        <begin position="576"/>
        <end position="664"/>
    </location>
</feature>
<evidence type="ECO:0000256" key="1">
    <source>
        <dbReference type="ARBA" id="ARBA00022443"/>
    </source>
</evidence>
<dbReference type="InterPro" id="IPR000980">
    <property type="entry name" value="SH2"/>
</dbReference>
<dbReference type="SMART" id="SM00326">
    <property type="entry name" value="SH3"/>
    <property type="match status" value="2"/>
</dbReference>
<evidence type="ECO:0000259" key="12">
    <source>
        <dbReference type="PROSITE" id="PS50001"/>
    </source>
</evidence>
<dbReference type="Pfam" id="PF00018">
    <property type="entry name" value="SH3_1"/>
    <property type="match status" value="1"/>
</dbReference>
<dbReference type="Proteomes" id="UP000694427">
    <property type="component" value="Unplaced"/>
</dbReference>
<dbReference type="CDD" id="cd11979">
    <property type="entry name" value="SH3_VAV1_1"/>
    <property type="match status" value="1"/>
</dbReference>
<dbReference type="AlphaFoldDB" id="A0A8C1LN15"/>
<dbReference type="FunFam" id="1.20.900.10:FF:000009">
    <property type="entry name" value="Vav guanine nucleotide exchange factor 1"/>
    <property type="match status" value="1"/>
</dbReference>
<dbReference type="SMART" id="SM00033">
    <property type="entry name" value="CH"/>
    <property type="match status" value="1"/>
</dbReference>
<evidence type="ECO:0000256" key="6">
    <source>
        <dbReference type="ARBA" id="ARBA00022771"/>
    </source>
</evidence>
<dbReference type="Gene3D" id="2.30.29.30">
    <property type="entry name" value="Pleckstrin-homology domain (PH domain)/Phosphotyrosine-binding domain (PTB)"/>
    <property type="match status" value="1"/>
</dbReference>
<evidence type="ECO:0000256" key="10">
    <source>
        <dbReference type="PROSITE-ProRule" id="PRU00191"/>
    </source>
</evidence>
<dbReference type="PROSITE" id="PS50002">
    <property type="entry name" value="SH3"/>
    <property type="match status" value="2"/>
</dbReference>
<dbReference type="Pfam" id="PF07653">
    <property type="entry name" value="SH3_2"/>
    <property type="match status" value="1"/>
</dbReference>
<dbReference type="SUPFAM" id="SSF50044">
    <property type="entry name" value="SH3-domain"/>
    <property type="match status" value="2"/>
</dbReference>
<dbReference type="CDD" id="cd01223">
    <property type="entry name" value="PH_Vav"/>
    <property type="match status" value="1"/>
</dbReference>
<dbReference type="Gene3D" id="1.10.418.10">
    <property type="entry name" value="Calponin-like domain"/>
    <property type="match status" value="1"/>
</dbReference>
<dbReference type="InterPro" id="IPR001452">
    <property type="entry name" value="SH3_domain"/>
</dbReference>
<evidence type="ECO:0000256" key="2">
    <source>
        <dbReference type="ARBA" id="ARBA00022553"/>
    </source>
</evidence>
<dbReference type="PROSITE" id="PS50021">
    <property type="entry name" value="CH"/>
    <property type="match status" value="1"/>
</dbReference>
<keyword evidence="2" id="KW-0597">Phosphoprotein</keyword>
<dbReference type="CDD" id="cd21262">
    <property type="entry name" value="CH_VAV1"/>
    <property type="match status" value="1"/>
</dbReference>
<evidence type="ECO:0000256" key="11">
    <source>
        <dbReference type="PROSITE-ProRule" id="PRU00192"/>
    </source>
</evidence>
<keyword evidence="3" id="KW-0344">Guanine-nucleotide releasing factor</keyword>
<dbReference type="PANTHER" id="PTHR45818">
    <property type="entry name" value="PROTEIN VAV"/>
    <property type="match status" value="1"/>
</dbReference>
<dbReference type="PROSITE" id="PS50001">
    <property type="entry name" value="SH2"/>
    <property type="match status" value="1"/>
</dbReference>
<dbReference type="Pfam" id="PF00017">
    <property type="entry name" value="SH2"/>
    <property type="match status" value="1"/>
</dbReference>
<organism evidence="17 18">
    <name type="scientific">Cyprinus carpio</name>
    <name type="common">Common carp</name>
    <dbReference type="NCBI Taxonomy" id="7962"/>
    <lineage>
        <taxon>Eukaryota</taxon>
        <taxon>Metazoa</taxon>
        <taxon>Chordata</taxon>
        <taxon>Craniata</taxon>
        <taxon>Vertebrata</taxon>
        <taxon>Euteleostomi</taxon>
        <taxon>Actinopterygii</taxon>
        <taxon>Neopterygii</taxon>
        <taxon>Teleostei</taxon>
        <taxon>Ostariophysi</taxon>
        <taxon>Cypriniformes</taxon>
        <taxon>Cyprinidae</taxon>
        <taxon>Cyprininae</taxon>
        <taxon>Cyprinus</taxon>
    </lineage>
</organism>
<evidence type="ECO:0000256" key="7">
    <source>
        <dbReference type="ARBA" id="ARBA00022833"/>
    </source>
</evidence>
<feature type="domain" description="SH3" evidence="13">
    <location>
        <begin position="680"/>
        <end position="733"/>
    </location>
</feature>
<dbReference type="InterPro" id="IPR000219">
    <property type="entry name" value="DH_dom"/>
</dbReference>
<reference evidence="17" key="2">
    <citation type="submission" date="2025-09" db="UniProtKB">
        <authorList>
            <consortium name="Ensembl"/>
        </authorList>
    </citation>
    <scope>IDENTIFICATION</scope>
</reference>
<dbReference type="PROSITE" id="PS50010">
    <property type="entry name" value="DH_2"/>
    <property type="match status" value="1"/>
</dbReference>
<dbReference type="SUPFAM" id="SSF48065">
    <property type="entry name" value="DBL homology domain (DH-domain)"/>
    <property type="match status" value="1"/>
</dbReference>
<feature type="domain" description="PH" evidence="14">
    <location>
        <begin position="344"/>
        <end position="447"/>
    </location>
</feature>
<evidence type="ECO:0000259" key="15">
    <source>
        <dbReference type="PROSITE" id="PS50010"/>
    </source>
</evidence>
<dbReference type="Pfam" id="PF00621">
    <property type="entry name" value="RhoGEF"/>
    <property type="match status" value="1"/>
</dbReference>
<evidence type="ECO:0000313" key="18">
    <source>
        <dbReference type="Proteomes" id="UP000694427"/>
    </source>
</evidence>
<dbReference type="SMART" id="SM00252">
    <property type="entry name" value="SH2"/>
    <property type="match status" value="1"/>
</dbReference>
<dbReference type="InterPro" id="IPR035899">
    <property type="entry name" value="DBL_dom_sf"/>
</dbReference>
<reference evidence="17" key="1">
    <citation type="submission" date="2025-08" db="UniProtKB">
        <authorList>
            <consortium name="Ensembl"/>
        </authorList>
    </citation>
    <scope>IDENTIFICATION</scope>
</reference>
<evidence type="ECO:0000259" key="14">
    <source>
        <dbReference type="PROSITE" id="PS50003"/>
    </source>
</evidence>
<dbReference type="GO" id="GO:0005737">
    <property type="term" value="C:cytoplasm"/>
    <property type="evidence" value="ECO:0007669"/>
    <property type="project" value="TreeGrafter"/>
</dbReference>
<evidence type="ECO:0000256" key="8">
    <source>
        <dbReference type="ARBA" id="ARBA00022999"/>
    </source>
</evidence>
<dbReference type="PROSITE" id="PS00741">
    <property type="entry name" value="DH_1"/>
    <property type="match status" value="1"/>
</dbReference>
<dbReference type="Pfam" id="PF11971">
    <property type="entry name" value="CAMSAP_CH"/>
    <property type="match status" value="1"/>
</dbReference>
<dbReference type="SMART" id="SM00233">
    <property type="entry name" value="PH"/>
    <property type="match status" value="1"/>
</dbReference>
<dbReference type="InterPro" id="IPR001715">
    <property type="entry name" value="CH_dom"/>
</dbReference>
<dbReference type="CDD" id="cd00160">
    <property type="entry name" value="RhoGEF"/>
    <property type="match status" value="1"/>
</dbReference>
<keyword evidence="8 10" id="KW-0727">SH2 domain</keyword>
<dbReference type="Gene3D" id="2.30.30.40">
    <property type="entry name" value="SH3 Domains"/>
    <property type="match status" value="2"/>
</dbReference>
<evidence type="ECO:0000259" key="13">
    <source>
        <dbReference type="PROSITE" id="PS50002"/>
    </source>
</evidence>
<keyword evidence="5" id="KW-0677">Repeat</keyword>
<evidence type="ECO:0000313" key="17">
    <source>
        <dbReference type="Ensembl" id="ENSCCRP00010064401.1"/>
    </source>
</evidence>
<feature type="domain" description="Calponin-homology (CH)" evidence="16">
    <location>
        <begin position="1"/>
        <end position="119"/>
    </location>
</feature>
<accession>A0A8C1LN15</accession>
<evidence type="ECO:0000256" key="9">
    <source>
        <dbReference type="ARBA" id="ARBA00023288"/>
    </source>
</evidence>
<dbReference type="InterPro" id="IPR011993">
    <property type="entry name" value="PH-like_dom_sf"/>
</dbReference>
<dbReference type="GO" id="GO:0008270">
    <property type="term" value="F:zinc ion binding"/>
    <property type="evidence" value="ECO:0007669"/>
    <property type="project" value="UniProtKB-KW"/>
</dbReference>
<evidence type="ECO:0000256" key="5">
    <source>
        <dbReference type="ARBA" id="ARBA00022737"/>
    </source>
</evidence>
<dbReference type="SUPFAM" id="SSF50729">
    <property type="entry name" value="PH domain-like"/>
    <property type="match status" value="1"/>
</dbReference>
<feature type="domain" description="SH3" evidence="13">
    <location>
        <begin position="509"/>
        <end position="577"/>
    </location>
</feature>
<dbReference type="InterPro" id="IPR036872">
    <property type="entry name" value="CH_dom_sf"/>
</dbReference>
<keyword evidence="4" id="KW-0479">Metal-binding</keyword>
<feature type="domain" description="DH" evidence="15">
    <location>
        <begin position="160"/>
        <end position="315"/>
    </location>
</feature>
<dbReference type="InterPro" id="IPR036860">
    <property type="entry name" value="SH2_dom_sf"/>
</dbReference>
<dbReference type="Ensembl" id="ENSCCRT00010070749.1">
    <property type="protein sequence ID" value="ENSCCRP00010064401.1"/>
    <property type="gene ID" value="ENSCCRG00010027396.1"/>
</dbReference>
<keyword evidence="7" id="KW-0862">Zinc</keyword>
<dbReference type="Gene3D" id="3.30.505.10">
    <property type="entry name" value="SH2 domain"/>
    <property type="match status" value="1"/>
</dbReference>
<dbReference type="InterPro" id="IPR037832">
    <property type="entry name" value="PH_Vav"/>
</dbReference>
<dbReference type="PROSITE" id="PS50003">
    <property type="entry name" value="PH_DOMAIN"/>
    <property type="match status" value="1"/>
</dbReference>
<name>A0A8C1LN15_CYPCA</name>
<dbReference type="SUPFAM" id="SSF55550">
    <property type="entry name" value="SH2 domain"/>
    <property type="match status" value="1"/>
</dbReference>
<dbReference type="InterPro" id="IPR022613">
    <property type="entry name" value="CH_CAMSAP_2"/>
</dbReference>
<dbReference type="InterPro" id="IPR036028">
    <property type="entry name" value="SH3-like_dom_sf"/>
</dbReference>
<evidence type="ECO:0000259" key="16">
    <source>
        <dbReference type="PROSITE" id="PS50021"/>
    </source>
</evidence>
<keyword evidence="18" id="KW-1185">Reference proteome</keyword>
<dbReference type="GO" id="GO:0005085">
    <property type="term" value="F:guanyl-nucleotide exchange factor activity"/>
    <property type="evidence" value="ECO:0007669"/>
    <property type="project" value="UniProtKB-KW"/>
</dbReference>
<dbReference type="InterPro" id="IPR001849">
    <property type="entry name" value="PH_domain"/>
</dbReference>
<dbReference type="Gene3D" id="1.20.900.10">
    <property type="entry name" value="Dbl homology (DH) domain"/>
    <property type="match status" value="1"/>
</dbReference>
<dbReference type="InterPro" id="IPR001331">
    <property type="entry name" value="GDS_CDC24_CS"/>
</dbReference>
<protein>
    <submittedName>
        <fullName evidence="17">Vav guanine nucleotide exchange factor 1</fullName>
    </submittedName>
</protein>
<sequence>MELWRQCAGWLIQCRVLPENHRVTWDSAQVCDLAHALRDGVLLCQLLNNLLPQSVNLRQINLRPQMSQFLCLKNIRTFLCACQEKFGMRKNELFEAFELFDVRDFAKVIDTLSILSQTPVALQSGFRSRVSLTTSFSQTHSNDEHMTHTHLLLCSFVCPQHFLKPLQPFLQPVDIENIFINIQDLAKTHRSLLHELQESILHLRAENLYQIFIDYKERLLLYGRYCSQVEGATKHLDKITSTKEDVKMKLEECSMRANSGRFSLRDLLMVPMQRVLKYHLLLQELVKHTVDQQEKENLRTALDAMRDLAQCVNEVKRDNEIIRQITTFQLCIENLSLSLALYGRPKIDGEFKICSLEKRSKQDRYGFLFDKALLVCKKRSGESLELKELIELQHYQLRDEPSGEKDSKKWTHTFLLMDLYGQGGYDLYFKTRELKKKWLEQFEMALSNMCPENSTANGHDFQMHCFEDTTSCKACQMLLRPNQVNTRHTASSHTNTRWFVSSHTRVSRSGLPKMEVCVDYYGLPPPPLAFGQPLPLSVGDVVELTRAEVDLQWWEGRNLTIGEVGWFPCSKVQPFVFAGNMDRAGAKTLLMSRSDGTFLVRQKDAGEFAISLKFNMDTRHIKVTYSEGLYRINEKKAFKGLFYYQENSLRECFKDVDSRLQTPYKQPEQSAAPQHSVSERYHGTAKVRYDFSARDRTELSLREGDTVKILSKKAHNGWWKGEVYGREEHSDYC</sequence>
<dbReference type="InterPro" id="IPR035730">
    <property type="entry name" value="VAV1_SH3_1"/>
</dbReference>
<proteinExistence type="predicted"/>
<dbReference type="Pfam" id="PF22697">
    <property type="entry name" value="SOS1_NGEF_PH"/>
    <property type="match status" value="1"/>
</dbReference>
<keyword evidence="6" id="KW-0863">Zinc-finger</keyword>
<dbReference type="GO" id="GO:0035556">
    <property type="term" value="P:intracellular signal transduction"/>
    <property type="evidence" value="ECO:0007669"/>
    <property type="project" value="InterPro"/>
</dbReference>
<dbReference type="FunFam" id="1.10.418.10:FF:000019">
    <property type="entry name" value="Vav guanine nucleotide exchange factor 2"/>
    <property type="match status" value="1"/>
</dbReference>